<keyword evidence="8" id="KW-1185">Reference proteome</keyword>
<evidence type="ECO:0000256" key="3">
    <source>
        <dbReference type="ARBA" id="ARBA00022989"/>
    </source>
</evidence>
<feature type="transmembrane region" description="Helical" evidence="5">
    <location>
        <begin position="287"/>
        <end position="305"/>
    </location>
</feature>
<dbReference type="OrthoDB" id="10021397at2759"/>
<evidence type="ECO:0000256" key="2">
    <source>
        <dbReference type="ARBA" id="ARBA00022692"/>
    </source>
</evidence>
<sequence>MSAGRIVIQGRRSHIQATIACLRGGKLENKVARLVYKLEPYQLIISLLASSSSAMSDSRTLSKEGVRSQTTSPTVSFHAADNETIVNEKQQQQNEEDGTEYPKGALFLMALDNTIVATAIPKITDHFQSLDDVGWYGSAYLLTTAGFQLLFGKFYTFFSIKWVYIGAISFFELGSLICGVAPTSNALIVGRAIAGLGAAGILSGALIIIAHAAPLQQRPMFTGIIGAMYGLASVAGPLLGGVFTDKVTWRWCFYINLPIGGVTLAVISPKRHHKADWREGLRKFDWWGTIVFIPAIVCLLFALQWGGTTYPWNNGRIIALFIIYGILIIAFIGIQIWKQDDATVPPRIFKQRSMLASSWFSFCLGGSFFVMVYYIPIWFQAIKGTTAVRSGIDNLPMILGVVISSLIAGAMISAIGYYTPWMILCSVLASIGAGLISTFSTDTPHSKWIGYQALFELIRDTGLGIGSGLQQSILAAQTVLPLADVPSGTAIIVFAQTVGGAIFVSIAQNVLSNKLSSGIRSQVPDIDPRIVVSTGATALKNVVPANLLAAVLRVYNSGLVEAYQVAVTMAALTIIGSLAVEWRSVKKAENGDAAMHMA</sequence>
<dbReference type="SUPFAM" id="SSF103473">
    <property type="entry name" value="MFS general substrate transporter"/>
    <property type="match status" value="1"/>
</dbReference>
<evidence type="ECO:0000313" key="7">
    <source>
        <dbReference type="EMBL" id="KAF5353809.1"/>
    </source>
</evidence>
<proteinExistence type="predicted"/>
<feature type="transmembrane region" description="Helical" evidence="5">
    <location>
        <begin position="248"/>
        <end position="267"/>
    </location>
</feature>
<feature type="transmembrane region" description="Helical" evidence="5">
    <location>
        <begin position="317"/>
        <end position="337"/>
    </location>
</feature>
<dbReference type="InterPro" id="IPR020846">
    <property type="entry name" value="MFS_dom"/>
</dbReference>
<feature type="transmembrane region" description="Helical" evidence="5">
    <location>
        <begin position="395"/>
        <end position="414"/>
    </location>
</feature>
<feature type="transmembrane region" description="Helical" evidence="5">
    <location>
        <begin position="133"/>
        <end position="151"/>
    </location>
</feature>
<keyword evidence="4 5" id="KW-0472">Membrane</keyword>
<keyword evidence="2 5" id="KW-0812">Transmembrane</keyword>
<evidence type="ECO:0000256" key="4">
    <source>
        <dbReference type="ARBA" id="ARBA00023136"/>
    </source>
</evidence>
<dbReference type="GO" id="GO:0022857">
    <property type="term" value="F:transmembrane transporter activity"/>
    <property type="evidence" value="ECO:0007669"/>
    <property type="project" value="InterPro"/>
</dbReference>
<organism evidence="7 8">
    <name type="scientific">Tetrapyrgos nigripes</name>
    <dbReference type="NCBI Taxonomy" id="182062"/>
    <lineage>
        <taxon>Eukaryota</taxon>
        <taxon>Fungi</taxon>
        <taxon>Dikarya</taxon>
        <taxon>Basidiomycota</taxon>
        <taxon>Agaricomycotina</taxon>
        <taxon>Agaricomycetes</taxon>
        <taxon>Agaricomycetidae</taxon>
        <taxon>Agaricales</taxon>
        <taxon>Marasmiineae</taxon>
        <taxon>Marasmiaceae</taxon>
        <taxon>Tetrapyrgos</taxon>
    </lineage>
</organism>
<dbReference type="FunFam" id="1.20.1250.20:FF:000196">
    <property type="entry name" value="MFS toxin efflux pump (AflT)"/>
    <property type="match status" value="1"/>
</dbReference>
<comment type="subcellular location">
    <subcellularLocation>
        <location evidence="1">Membrane</location>
        <topology evidence="1">Multi-pass membrane protein</topology>
    </subcellularLocation>
</comment>
<reference evidence="7 8" key="1">
    <citation type="journal article" date="2020" name="ISME J.">
        <title>Uncovering the hidden diversity of litter-decomposition mechanisms in mushroom-forming fungi.</title>
        <authorList>
            <person name="Floudas D."/>
            <person name="Bentzer J."/>
            <person name="Ahren D."/>
            <person name="Johansson T."/>
            <person name="Persson P."/>
            <person name="Tunlid A."/>
        </authorList>
    </citation>
    <scope>NUCLEOTIDE SEQUENCE [LARGE SCALE GENOMIC DNA]</scope>
    <source>
        <strain evidence="7 8">CBS 291.85</strain>
    </source>
</reference>
<feature type="transmembrane region" description="Helical" evidence="5">
    <location>
        <begin position="358"/>
        <end position="375"/>
    </location>
</feature>
<feature type="transmembrane region" description="Helical" evidence="5">
    <location>
        <begin position="163"/>
        <end position="182"/>
    </location>
</feature>
<feature type="transmembrane region" description="Helical" evidence="5">
    <location>
        <begin position="188"/>
        <end position="209"/>
    </location>
</feature>
<dbReference type="PANTHER" id="PTHR23501">
    <property type="entry name" value="MAJOR FACILITATOR SUPERFAMILY"/>
    <property type="match status" value="1"/>
</dbReference>
<gene>
    <name evidence="7" type="ORF">D9758_010560</name>
</gene>
<feature type="domain" description="Major facilitator superfamily (MFS) profile" evidence="6">
    <location>
        <begin position="98"/>
        <end position="588"/>
    </location>
</feature>
<dbReference type="CDD" id="cd17502">
    <property type="entry name" value="MFS_Azr1_MDR_like"/>
    <property type="match status" value="1"/>
</dbReference>
<dbReference type="InterPro" id="IPR036259">
    <property type="entry name" value="MFS_trans_sf"/>
</dbReference>
<feature type="transmembrane region" description="Helical" evidence="5">
    <location>
        <begin position="221"/>
        <end position="242"/>
    </location>
</feature>
<protein>
    <recommendedName>
        <fullName evidence="6">Major facilitator superfamily (MFS) profile domain-containing protein</fullName>
    </recommendedName>
</protein>
<dbReference type="GO" id="GO:0005886">
    <property type="term" value="C:plasma membrane"/>
    <property type="evidence" value="ECO:0007669"/>
    <property type="project" value="TreeGrafter"/>
</dbReference>
<feature type="transmembrane region" description="Helical" evidence="5">
    <location>
        <begin position="421"/>
        <end position="439"/>
    </location>
</feature>
<dbReference type="InterPro" id="IPR011701">
    <property type="entry name" value="MFS"/>
</dbReference>
<dbReference type="Pfam" id="PF07690">
    <property type="entry name" value="MFS_1"/>
    <property type="match status" value="1"/>
</dbReference>
<dbReference type="PANTHER" id="PTHR23501:SF199">
    <property type="entry name" value="MFS EFFLUX TRANSPORTER INPD-RELATED"/>
    <property type="match status" value="1"/>
</dbReference>
<dbReference type="AlphaFoldDB" id="A0A8H5D574"/>
<name>A0A8H5D574_9AGAR</name>
<dbReference type="Proteomes" id="UP000559256">
    <property type="component" value="Unassembled WGS sequence"/>
</dbReference>
<dbReference type="Gene3D" id="1.20.1250.20">
    <property type="entry name" value="MFS general substrate transporter like domains"/>
    <property type="match status" value="2"/>
</dbReference>
<feature type="transmembrane region" description="Helical" evidence="5">
    <location>
        <begin position="490"/>
        <end position="511"/>
    </location>
</feature>
<evidence type="ECO:0000256" key="5">
    <source>
        <dbReference type="SAM" id="Phobius"/>
    </source>
</evidence>
<evidence type="ECO:0000313" key="8">
    <source>
        <dbReference type="Proteomes" id="UP000559256"/>
    </source>
</evidence>
<comment type="caution">
    <text evidence="7">The sequence shown here is derived from an EMBL/GenBank/DDBJ whole genome shotgun (WGS) entry which is preliminary data.</text>
</comment>
<dbReference type="FunFam" id="1.20.1720.10:FF:000012">
    <property type="entry name" value="MFS toxin efflux pump (AflT)"/>
    <property type="match status" value="1"/>
</dbReference>
<keyword evidence="3 5" id="KW-1133">Transmembrane helix</keyword>
<dbReference type="PROSITE" id="PS50850">
    <property type="entry name" value="MFS"/>
    <property type="match status" value="1"/>
</dbReference>
<accession>A0A8H5D574</accession>
<evidence type="ECO:0000256" key="1">
    <source>
        <dbReference type="ARBA" id="ARBA00004141"/>
    </source>
</evidence>
<evidence type="ECO:0000259" key="6">
    <source>
        <dbReference type="PROSITE" id="PS50850"/>
    </source>
</evidence>
<dbReference type="EMBL" id="JAACJM010000061">
    <property type="protein sequence ID" value="KAF5353809.1"/>
    <property type="molecule type" value="Genomic_DNA"/>
</dbReference>